<dbReference type="RefSeq" id="WP_048085510.1">
    <property type="nucleotide sequence ID" value="NZ_CALCVY010000064.1"/>
</dbReference>
<evidence type="ECO:0000256" key="6">
    <source>
        <dbReference type="ARBA" id="ARBA00022833"/>
    </source>
</evidence>
<dbReference type="Proteomes" id="UP000029661">
    <property type="component" value="Chromosome"/>
</dbReference>
<evidence type="ECO:0000313" key="11">
    <source>
        <dbReference type="Proteomes" id="UP000029661"/>
    </source>
</evidence>
<evidence type="ECO:0000313" key="12">
    <source>
        <dbReference type="Proteomes" id="UP000062768"/>
    </source>
</evidence>
<sequence length="218" mass="23879">MHKVAEVEVQHDIMVANKKLARKNQRILDKDRVFSVDVVGAIGSGKTSLIEAIIDAVDYKIGVIAGDVISKYDAGRFENHNVPVVGLNTGKECHLDAHLVEHALHDMPLEDIDVLFIENVGNLICPVDFDLGSHMRMVVISVTEGDDTVEKHPLIFQDADLVVINKVDLAEAVGADSDKMVRDVKELNSEVQVIKTSLKTGTGFEEVIKAIDGFITDN</sequence>
<dbReference type="NCBIfam" id="TIGR00073">
    <property type="entry name" value="hypB"/>
    <property type="match status" value="1"/>
</dbReference>
<dbReference type="PANTHER" id="PTHR30134:SF2">
    <property type="entry name" value="HYDROGENASE MATURATION FACTOR HYPB"/>
    <property type="match status" value="1"/>
</dbReference>
<comment type="similarity">
    <text evidence="1">Belongs to the SIMIBI class G3E GTPase family. HypB/HupM subfamily.</text>
</comment>
<evidence type="ECO:0000256" key="7">
    <source>
        <dbReference type="ARBA" id="ARBA00023134"/>
    </source>
</evidence>
<reference evidence="10" key="2">
    <citation type="submission" date="2014-09" db="EMBL/GenBank/DDBJ databases">
        <authorList>
            <person name="Bishop-Lilly K.A."/>
            <person name="Broomall S.M."/>
            <person name="Chain P.S."/>
            <person name="Chertkov O."/>
            <person name="Coyne S.R."/>
            <person name="Daligault H.E."/>
            <person name="Davenport K.W."/>
            <person name="Erkkila T."/>
            <person name="Frey K.G."/>
            <person name="Gibbons H.S."/>
            <person name="Gu W."/>
            <person name="Jaissle J."/>
            <person name="Johnson S.L."/>
            <person name="Koroleva G.I."/>
            <person name="Ladner J.T."/>
            <person name="Lo C.-C."/>
            <person name="Minogue T.D."/>
            <person name="Munk C."/>
            <person name="Palacios G.F."/>
            <person name="Redden C.L."/>
            <person name="Rosenzweig C.N."/>
            <person name="Scholz M.B."/>
            <person name="Teshima H."/>
            <person name="Xu Y."/>
        </authorList>
    </citation>
    <scope>NUCLEOTIDE SEQUENCE</scope>
    <source>
        <strain evidence="10">Mb9</strain>
    </source>
</reference>
<dbReference type="InterPro" id="IPR004392">
    <property type="entry name" value="Hyd_mat_HypB"/>
</dbReference>
<keyword evidence="5" id="KW-0378">Hydrolase</keyword>
<dbReference type="Proteomes" id="UP000062768">
    <property type="component" value="Chromosome I"/>
</dbReference>
<dbReference type="STRING" id="2162.BRM9_1760"/>
<dbReference type="EMBL" id="LN734822">
    <property type="protein sequence ID" value="CEL24241.1"/>
    <property type="molecule type" value="Genomic_DNA"/>
</dbReference>
<keyword evidence="7" id="KW-0342">GTP-binding</keyword>
<keyword evidence="4" id="KW-0547">Nucleotide-binding</keyword>
<accession>A0A089ZH51</accession>
<dbReference type="EMBL" id="CP006933">
    <property type="protein sequence ID" value="AIS32570.1"/>
    <property type="molecule type" value="Genomic_DNA"/>
</dbReference>
<keyword evidence="12" id="KW-1185">Reference proteome</keyword>
<name>A0A089ZH51_METFO</name>
<keyword evidence="6" id="KW-0862">Zinc</keyword>
<evidence type="ECO:0000259" key="8">
    <source>
        <dbReference type="Pfam" id="PF02492"/>
    </source>
</evidence>
<dbReference type="AlphaFoldDB" id="A0A089ZH51"/>
<evidence type="ECO:0000313" key="9">
    <source>
        <dbReference type="EMBL" id="AIS32570.1"/>
    </source>
</evidence>
<dbReference type="Gene3D" id="3.40.50.300">
    <property type="entry name" value="P-loop containing nucleotide triphosphate hydrolases"/>
    <property type="match status" value="1"/>
</dbReference>
<organism evidence="9 11">
    <name type="scientific">Methanobacterium formicicum</name>
    <dbReference type="NCBI Taxonomy" id="2162"/>
    <lineage>
        <taxon>Archaea</taxon>
        <taxon>Methanobacteriati</taxon>
        <taxon>Methanobacteriota</taxon>
        <taxon>Methanomada group</taxon>
        <taxon>Methanobacteria</taxon>
        <taxon>Methanobacteriales</taxon>
        <taxon>Methanobacteriaceae</taxon>
        <taxon>Methanobacterium</taxon>
    </lineage>
</organism>
<dbReference type="KEGG" id="mfc:BRM9_1760"/>
<evidence type="ECO:0000256" key="4">
    <source>
        <dbReference type="ARBA" id="ARBA00022741"/>
    </source>
</evidence>
<keyword evidence="2" id="KW-0533">Nickel</keyword>
<dbReference type="GO" id="GO:0051604">
    <property type="term" value="P:protein maturation"/>
    <property type="evidence" value="ECO:0007669"/>
    <property type="project" value="InterPro"/>
</dbReference>
<dbReference type="GeneID" id="26738854"/>
<dbReference type="GO" id="GO:0008270">
    <property type="term" value="F:zinc ion binding"/>
    <property type="evidence" value="ECO:0007669"/>
    <property type="project" value="TreeGrafter"/>
</dbReference>
<protein>
    <submittedName>
        <fullName evidence="9">Hydrogenase accessory protein HypB</fullName>
    </submittedName>
    <submittedName>
        <fullName evidence="10">Putative hydrogenase nickel incorporation protein HypB</fullName>
    </submittedName>
</protein>
<reference evidence="9" key="1">
    <citation type="submission" date="2013-12" db="EMBL/GenBank/DDBJ databases">
        <title>The complete genome sequence of Methanobacterium sp. BRM9.</title>
        <authorList>
            <consortium name="Pastoral Greenhouse Gas Research Consortium"/>
            <person name="Kelly W.J."/>
            <person name="Leahy S.C."/>
            <person name="Perry R."/>
            <person name="Li D."/>
            <person name="Altermann E."/>
            <person name="Lambie S.C."/>
            <person name="Attwood G.T."/>
        </authorList>
    </citation>
    <scope>NUCLEOTIDE SEQUENCE [LARGE SCALE GENOMIC DNA]</scope>
    <source>
        <strain evidence="9">BRM9</strain>
    </source>
</reference>
<dbReference type="InterPro" id="IPR003495">
    <property type="entry name" value="CobW/HypB/UreG_nucleotide-bd"/>
</dbReference>
<evidence type="ECO:0000313" key="10">
    <source>
        <dbReference type="EMBL" id="CEL24241.1"/>
    </source>
</evidence>
<dbReference type="GO" id="GO:0016151">
    <property type="term" value="F:nickel cation binding"/>
    <property type="evidence" value="ECO:0007669"/>
    <property type="project" value="InterPro"/>
</dbReference>
<feature type="domain" description="CobW/HypB/UreG nucleotide-binding" evidence="8">
    <location>
        <begin position="38"/>
        <end position="194"/>
    </location>
</feature>
<dbReference type="InterPro" id="IPR027417">
    <property type="entry name" value="P-loop_NTPase"/>
</dbReference>
<evidence type="ECO:0000256" key="2">
    <source>
        <dbReference type="ARBA" id="ARBA00022596"/>
    </source>
</evidence>
<dbReference type="GO" id="GO:0005525">
    <property type="term" value="F:GTP binding"/>
    <property type="evidence" value="ECO:0007669"/>
    <property type="project" value="UniProtKB-KW"/>
</dbReference>
<gene>
    <name evidence="9" type="primary">hypB</name>
    <name evidence="9" type="ORF">BRM9_1760</name>
    <name evidence="10" type="ORF">MB9_0596</name>
</gene>
<evidence type="ECO:0000256" key="1">
    <source>
        <dbReference type="ARBA" id="ARBA00006211"/>
    </source>
</evidence>
<evidence type="ECO:0000256" key="5">
    <source>
        <dbReference type="ARBA" id="ARBA00022801"/>
    </source>
</evidence>
<dbReference type="PATRIC" id="fig|2162.10.peg.622"/>
<evidence type="ECO:0000256" key="3">
    <source>
        <dbReference type="ARBA" id="ARBA00022723"/>
    </source>
</evidence>
<dbReference type="GO" id="GO:0003924">
    <property type="term" value="F:GTPase activity"/>
    <property type="evidence" value="ECO:0007669"/>
    <property type="project" value="InterPro"/>
</dbReference>
<dbReference type="PANTHER" id="PTHR30134">
    <property type="entry name" value="HYDROGENASE PROTEIN ASSEMBLY PROTEIN, NICKEL CHAPERONE"/>
    <property type="match status" value="1"/>
</dbReference>
<dbReference type="Pfam" id="PF02492">
    <property type="entry name" value="cobW"/>
    <property type="match status" value="1"/>
</dbReference>
<proteinExistence type="inferred from homology"/>
<dbReference type="SUPFAM" id="SSF52540">
    <property type="entry name" value="P-loop containing nucleoside triphosphate hydrolases"/>
    <property type="match status" value="1"/>
</dbReference>
<dbReference type="OrthoDB" id="812at2157"/>
<keyword evidence="3" id="KW-0479">Metal-binding</keyword>
<dbReference type="PIRSF" id="PIRSF005624">
    <property type="entry name" value="Ni-bind_GTPase"/>
    <property type="match status" value="1"/>
</dbReference>